<evidence type="ECO:0000256" key="3">
    <source>
        <dbReference type="SAM" id="SignalP"/>
    </source>
</evidence>
<reference evidence="4" key="2">
    <citation type="journal article" date="2023" name="IMA Fungus">
        <title>Comparative genomic study of the Penicillium genus elucidates a diverse pangenome and 15 lateral gene transfer events.</title>
        <authorList>
            <person name="Petersen C."/>
            <person name="Sorensen T."/>
            <person name="Nielsen M.R."/>
            <person name="Sondergaard T.E."/>
            <person name="Sorensen J.L."/>
            <person name="Fitzpatrick D.A."/>
            <person name="Frisvad J.C."/>
            <person name="Nielsen K.L."/>
        </authorList>
    </citation>
    <scope>NUCLEOTIDE SEQUENCE</scope>
    <source>
        <strain evidence="4">IBT 30761</strain>
    </source>
</reference>
<keyword evidence="3" id="KW-0732">Signal</keyword>
<sequence length="578" mass="64730">MFFWLLLFLSVVSGILAHSDHEGFMSFVTLPDVWAPRYNVQHHDRDRVSPGYWFVAPYGRQIPKNKTTGLQPFHVGPHIYDKDGTLIWTGSDLFGNLNAYDFRVNHQDGENPYLSWIVEKSEDAPRGRAVILNQSYELQSELIAPEELEEFDIHEFRILPGGKTALACAHWPKELSLADLGRPSEKSFFAAAGFYEFDLTTGEKLTWWDSSAPGNIALHESVKLDADSAPEESPGHDYVHINSVDKDSSGDYLVSMRFTNTIYLVSGTDGTIKWRLGGRVSDFEQDFTFSKQHDARFLESSGDSYIISFLNNASDDKENAEDASSALIVELTAGSSPKTARVIHRYNRPDSRLSRLRGNAQQLPNKNMFVSWSDNGYISEFSPEGDNLMEAKFLTTGFYNYRAYKFEFVGRPSEPPAIVASVGAVGKNDLATTIHVSWNGATDIDSWNFYAQDGENNPPYLIGSTKKTNFETVHTVRGHFDWISVEPLDRDGIALGKSQISRSTSHLDSDSGPNRAQSENSPGAGGPKLVSGMSDTFKAFSSFVLVLGSLSVILVGLRWLTPRVWPRIYECIYHTRRR</sequence>
<keyword evidence="2" id="KW-0472">Membrane</keyword>
<dbReference type="EMBL" id="JAPQKI010000005">
    <property type="protein sequence ID" value="KAJ5097941.1"/>
    <property type="molecule type" value="Genomic_DNA"/>
</dbReference>
<accession>A0A9W9FCY8</accession>
<dbReference type="RefSeq" id="XP_056473595.1">
    <property type="nucleotide sequence ID" value="XM_056617436.1"/>
</dbReference>
<proteinExistence type="predicted"/>
<dbReference type="Proteomes" id="UP001149074">
    <property type="component" value="Unassembled WGS sequence"/>
</dbReference>
<feature type="chain" id="PRO_5040936998" description="ASST-domain-containing protein" evidence="3">
    <location>
        <begin position="18"/>
        <end position="578"/>
    </location>
</feature>
<dbReference type="OrthoDB" id="5427350at2759"/>
<keyword evidence="2" id="KW-0812">Transmembrane</keyword>
<dbReference type="InterPro" id="IPR039535">
    <property type="entry name" value="ASST-like"/>
</dbReference>
<protein>
    <recommendedName>
        <fullName evidence="6">ASST-domain-containing protein</fullName>
    </recommendedName>
</protein>
<evidence type="ECO:0000313" key="4">
    <source>
        <dbReference type="EMBL" id="KAJ5097941.1"/>
    </source>
</evidence>
<feature type="region of interest" description="Disordered" evidence="1">
    <location>
        <begin position="503"/>
        <end position="528"/>
    </location>
</feature>
<dbReference type="PANTHER" id="PTHR35340">
    <property type="entry name" value="PQQ ENZYME REPEAT PROTEIN-RELATED"/>
    <property type="match status" value="1"/>
</dbReference>
<evidence type="ECO:0008006" key="6">
    <source>
        <dbReference type="Google" id="ProtNLM"/>
    </source>
</evidence>
<keyword evidence="2" id="KW-1133">Transmembrane helix</keyword>
<dbReference type="InterPro" id="IPR011047">
    <property type="entry name" value="Quinoprotein_ADH-like_sf"/>
</dbReference>
<dbReference type="PANTHER" id="PTHR35340:SF8">
    <property type="entry name" value="ASST-DOMAIN-CONTAINING PROTEIN"/>
    <property type="match status" value="1"/>
</dbReference>
<dbReference type="SUPFAM" id="SSF50998">
    <property type="entry name" value="Quinoprotein alcohol dehydrogenase-like"/>
    <property type="match status" value="1"/>
</dbReference>
<feature type="compositionally biased region" description="Polar residues" evidence="1">
    <location>
        <begin position="503"/>
        <end position="521"/>
    </location>
</feature>
<keyword evidence="5" id="KW-1185">Reference proteome</keyword>
<feature type="transmembrane region" description="Helical" evidence="2">
    <location>
        <begin position="539"/>
        <end position="560"/>
    </location>
</feature>
<dbReference type="Pfam" id="PF14269">
    <property type="entry name" value="Arylsulfotran_2"/>
    <property type="match status" value="1"/>
</dbReference>
<organism evidence="4 5">
    <name type="scientific">Penicillium argentinense</name>
    <dbReference type="NCBI Taxonomy" id="1131581"/>
    <lineage>
        <taxon>Eukaryota</taxon>
        <taxon>Fungi</taxon>
        <taxon>Dikarya</taxon>
        <taxon>Ascomycota</taxon>
        <taxon>Pezizomycotina</taxon>
        <taxon>Eurotiomycetes</taxon>
        <taxon>Eurotiomycetidae</taxon>
        <taxon>Eurotiales</taxon>
        <taxon>Aspergillaceae</taxon>
        <taxon>Penicillium</taxon>
    </lineage>
</organism>
<comment type="caution">
    <text evidence="4">The sequence shown here is derived from an EMBL/GenBank/DDBJ whole genome shotgun (WGS) entry which is preliminary data.</text>
</comment>
<dbReference type="AlphaFoldDB" id="A0A9W9FCY8"/>
<feature type="signal peptide" evidence="3">
    <location>
        <begin position="1"/>
        <end position="17"/>
    </location>
</feature>
<gene>
    <name evidence="4" type="ORF">N7532_004942</name>
</gene>
<evidence type="ECO:0000313" key="5">
    <source>
        <dbReference type="Proteomes" id="UP001149074"/>
    </source>
</evidence>
<dbReference type="InterPro" id="IPR053143">
    <property type="entry name" value="Arylsulfate_ST"/>
</dbReference>
<evidence type="ECO:0000256" key="1">
    <source>
        <dbReference type="SAM" id="MobiDB-lite"/>
    </source>
</evidence>
<reference evidence="4" key="1">
    <citation type="submission" date="2022-11" db="EMBL/GenBank/DDBJ databases">
        <authorList>
            <person name="Petersen C."/>
        </authorList>
    </citation>
    <scope>NUCLEOTIDE SEQUENCE</scope>
    <source>
        <strain evidence="4">IBT 30761</strain>
    </source>
</reference>
<evidence type="ECO:0000256" key="2">
    <source>
        <dbReference type="SAM" id="Phobius"/>
    </source>
</evidence>
<dbReference type="GeneID" id="81356415"/>
<name>A0A9W9FCY8_9EURO</name>